<dbReference type="SUPFAM" id="SSF54506">
    <property type="entry name" value="Diaminopimelate epimerase-like"/>
    <property type="match status" value="1"/>
</dbReference>
<dbReference type="InterPro" id="IPR003719">
    <property type="entry name" value="Phenazine_PhzF-like"/>
</dbReference>
<accession>A0ABP8TMP3</accession>
<protein>
    <submittedName>
        <fullName evidence="1">PhzF family isomerase</fullName>
    </submittedName>
</protein>
<dbReference type="RefSeq" id="WP_345356846.1">
    <property type="nucleotide sequence ID" value="NZ_BAABHJ010000012.1"/>
</dbReference>
<dbReference type="GO" id="GO:0016853">
    <property type="term" value="F:isomerase activity"/>
    <property type="evidence" value="ECO:0007669"/>
    <property type="project" value="UniProtKB-KW"/>
</dbReference>
<organism evidence="1 2">
    <name type="scientific">Actinoallomurus liliacearum</name>
    <dbReference type="NCBI Taxonomy" id="1080073"/>
    <lineage>
        <taxon>Bacteria</taxon>
        <taxon>Bacillati</taxon>
        <taxon>Actinomycetota</taxon>
        <taxon>Actinomycetes</taxon>
        <taxon>Streptosporangiales</taxon>
        <taxon>Thermomonosporaceae</taxon>
        <taxon>Actinoallomurus</taxon>
    </lineage>
</organism>
<comment type="caution">
    <text evidence="1">The sequence shown here is derived from an EMBL/GenBank/DDBJ whole genome shotgun (WGS) entry which is preliminary data.</text>
</comment>
<sequence length="288" mass="29670">MSGDGPRVTIVHACLRDGRGGSPTAVMDEAPLTDGERRRVPVLMGTSHAVFVSAHDGPDGPVAALRFFTSEGELPACGHGTVAALAFLAERAGSGEHRTTLHASRHAFAGRAVREKGHITASFDTGPVDLREPTAIECDLVLPTLGVTADIHAPGARVAAIGRPRLLVPVATRSALAALDPDPERLRAACDRLGFLGCYVYSAREHPGRAAARMFAPSIGVPEDVANANSTACLAAHLADRGVTGIAVDMGDSLGSPSTITAATRPGPSGSLVRLGGAARIVRVLRLP</sequence>
<evidence type="ECO:0000313" key="2">
    <source>
        <dbReference type="Proteomes" id="UP001500212"/>
    </source>
</evidence>
<reference evidence="2" key="1">
    <citation type="journal article" date="2019" name="Int. J. Syst. Evol. Microbiol.">
        <title>The Global Catalogue of Microorganisms (GCM) 10K type strain sequencing project: providing services to taxonomists for standard genome sequencing and annotation.</title>
        <authorList>
            <consortium name="The Broad Institute Genomics Platform"/>
            <consortium name="The Broad Institute Genome Sequencing Center for Infectious Disease"/>
            <person name="Wu L."/>
            <person name="Ma J."/>
        </authorList>
    </citation>
    <scope>NUCLEOTIDE SEQUENCE [LARGE SCALE GENOMIC DNA]</scope>
    <source>
        <strain evidence="2">JCM 17938</strain>
    </source>
</reference>
<dbReference type="NCBIfam" id="TIGR00654">
    <property type="entry name" value="PhzF_family"/>
    <property type="match status" value="1"/>
</dbReference>
<proteinExistence type="predicted"/>
<dbReference type="PIRSF" id="PIRSF016184">
    <property type="entry name" value="PhzC_PhzF"/>
    <property type="match status" value="1"/>
</dbReference>
<dbReference type="EMBL" id="BAABHJ010000012">
    <property type="protein sequence ID" value="GAA4610343.1"/>
    <property type="molecule type" value="Genomic_DNA"/>
</dbReference>
<gene>
    <name evidence="1" type="ORF">GCM10023195_42380</name>
</gene>
<dbReference type="Pfam" id="PF02567">
    <property type="entry name" value="PhzC-PhzF"/>
    <property type="match status" value="1"/>
</dbReference>
<keyword evidence="1" id="KW-0413">Isomerase</keyword>
<keyword evidence="2" id="KW-1185">Reference proteome</keyword>
<name>A0ABP8TMP3_9ACTN</name>
<dbReference type="Gene3D" id="3.10.310.10">
    <property type="entry name" value="Diaminopimelate Epimerase, Chain A, domain 1"/>
    <property type="match status" value="2"/>
</dbReference>
<evidence type="ECO:0000313" key="1">
    <source>
        <dbReference type="EMBL" id="GAA4610343.1"/>
    </source>
</evidence>
<dbReference type="Proteomes" id="UP001500212">
    <property type="component" value="Unassembled WGS sequence"/>
</dbReference>
<dbReference type="PANTHER" id="PTHR13774">
    <property type="entry name" value="PHENAZINE BIOSYNTHESIS PROTEIN"/>
    <property type="match status" value="1"/>
</dbReference>